<feature type="disulfide bond" evidence="15">
    <location>
        <begin position="2072"/>
        <end position="2081"/>
    </location>
</feature>
<dbReference type="GO" id="GO:0016342">
    <property type="term" value="C:catenin complex"/>
    <property type="evidence" value="ECO:0007669"/>
    <property type="project" value="TreeGrafter"/>
</dbReference>
<feature type="domain" description="Cadherin" evidence="18">
    <location>
        <begin position="143"/>
        <end position="249"/>
    </location>
</feature>
<dbReference type="Gene3D" id="2.10.25.10">
    <property type="entry name" value="Laminin"/>
    <property type="match status" value="3"/>
</dbReference>
<evidence type="ECO:0000256" key="2">
    <source>
        <dbReference type="ARBA" id="ARBA00022475"/>
    </source>
</evidence>
<sequence>CDRVKALYNGLQWTLDKVCAVVACIPVSSPPGARWQSSISFISKTVHSFVVKEDTPPGTCVGKVDTVLETPTPITYSVLEDDGESLFLLSPLSGEFLLSRSLDFEVQSLYILTVMVQQGDSQVSSVSVYFNVLDVNDNPPVFSRGTFSAFLLEDTRVGTCFLSLNVSDKDSGDNGDVKLSVDGEDEDQVFFINPSSSLCLKAELDREMQNFYNVTVTASDRVQPAALQLTSTAQVYVTVGDVNDNAPRFVSANTVKITEDAALHSVIMTIRTEDDDEGSNALVLYYLNTTAEGTFSIDSSSGEIRLMETLNRELHDSLILTVTAIDEGSPRMTTSSSLTVLIEDVNNHDPEFSTDLYKVAVREDVRGGTSLLQVSALDRDIGMNGEVRYMLDKARPFSVDAVRGVVMVMERLDRESDAEYTLTLTAVDLGEPPRSTIAVINITVMDINDFVPSFNPELLTLHVMENEEDFSKLTYQVSALDEDFGTNSQLQYFILSGNNGHFSITLNGTFQILHSLDREVQAVHFVTIIAIDSGVSEQVDRTQTLQIIVGDINDNRPAFTGEAYNTIVSEDSPAGTVFAMVTASDIDEGVNGELSYRLAGLDMPFAIDETSGELFTTDLLDRETVAIYRLVVIGSDKHLTWPLSSSVIVTVLIGDVNDHWPQFMNGPYVAYVPTGMVAGSVVCAVGAVDEDIDLNAELHYSLYGHGSDLFSIDPRSGNVYTTGVLQWAEDLVLNVHVEDAGETPKSDTSTISIRFQNIAEFPQISVEILNGSIPENVPVGTLVAVVSAASTRAEPVSFYLASGNLDNKFHVDQVSGALTVDNPLDYEDKKGFALLMEARDSASPPFSSFEEIHISISDINDNYPQFTQAEYRCEVFENHPPSWICDVLAVDADFDNMSLVLYNIIDGNVNNYFMLDHENGLLSTTAALDREDISTFNLTIEAAELNNPSHRDRATVIVSVLDRNDNAPRFSQIFSIEVPEDSPVGHSAIQISSSDDDLGTNAVINYFIIDQLSNVPFTINFITGFITVKRPLDRETRDQYILKVSANDSAWSVSTDVTVVVTDANDNSPLFSHSVYSAVLSETKDKDVFVVQLVATDADLGQNSQIFYVIDPSNEEFWVNSPSGEIFSKKPLTLPNSSFELYQFTVFAFDCGDAPLRSNTTVTVRLEPINFHPPSFLPHRRLIPTPYHMAVGTEVVKFTAIDQDTNNSSSAIKYILIGGNASSFFLLQEESGKVILEQSVEGSINSFFTLSLQAVDQGYPPLFSLTEVTFEITGRNQFPPVFQEPDVTFSVPEDLVVGSPIGRIHAEDRDYGTNGAISYGFTHENQDSPLSVGEHSGILTLIKELDFETDRIYHLQMEAKDGAWFSKSSPLNVTVIVLDVNDNPPVFLSSSYTISVPENSEIGTSILDVKADDADSSSNAQMLYSLFSGRMDKFAIDPGSGTITTSDIFDYEQERVFEVTVRAMNAGAHPLFSVARVVIQITDVNEFTPTFDKNQYHFIVFRNARIGTRVGRVTATDGDSGPAGQVFYTMFGQSKTKGFEIDNISGEIYTSGSLREQADSRILLKVLARNLGVVTGVDVDETSVHISVTEFNAPVFTSSIYSANITEDSRAGSSVITVGVLDQDSSPVIFSIENGNTDLAFVVDPSSGVISVNSELDRELLSFYNLTLKAAPSGSPLDAETANVIVTVVDVNDNPPQLLYTEVQVRENQPQGTIVAKLTALDPDLPPNQGPFAYWLVNPPTDFSLTPDGELSTTRALDREDTSAYQVLVVVRDAGMPQLSSTAMLYIRIVDENDNPSLPRNITIEVKYFGASFPGGMIGNVHPEDPDESDTFSCLIKSGPLNMFTTANDTCELWSSPFHGEATFNLTVEVTDRLHLPVNNSVYVNYKGFTNASVNSCIFFYVSSSSREEFLSYKYLRFVKALDSLFNLQASKTHVFGIKHLGSEILLLAAAKNYNGQYLSREVAVSVSAAHRKLLETQSNVTISQISGDSCLMGPCQNGAMCSQNLSVGHTFAVLESKLVIFVSPQTEVFSCSCPAAFTGTLCEGDVDECDVNPCGDEGTCVNTVGGFSCECHGGFSGSVCSTDGCTNLICQNGGTCVVRPGGQHCQCVSGFEGVSGVHCDELSYGFQEMSFIEFPPLDRRINLVSLEFATLQKNSLLLYNPGGPSSREFLALEILDGAVHLSYDLGSGPERLQTNIQVSDGDFHTVTIRRIGYVNDGKLVYMTKSAASGLFEMTVDSPVADGDWHVLDLFSNGQDTYLNVDGVAALNVTHQSLNLTPGGVKKIVFGASLTDDPLFQHLGFTGCLQYFNMSSYTLPVNGHSAMYMSGSSMAGIRLYTVVMMVQASPMLEVT</sequence>
<feature type="domain" description="Cadherin" evidence="18">
    <location>
        <begin position="1072"/>
        <end position="1176"/>
    </location>
</feature>
<gene>
    <name evidence="19" type="ORF">D4764_12G0003510</name>
</gene>
<feature type="domain" description="Cadherin" evidence="18">
    <location>
        <begin position="765"/>
        <end position="866"/>
    </location>
</feature>
<dbReference type="GO" id="GO:0008013">
    <property type="term" value="F:beta-catenin binding"/>
    <property type="evidence" value="ECO:0007669"/>
    <property type="project" value="TreeGrafter"/>
</dbReference>
<dbReference type="PROSITE" id="PS50026">
    <property type="entry name" value="EGF_3"/>
    <property type="match status" value="3"/>
</dbReference>
<dbReference type="PROSITE" id="PS01187">
    <property type="entry name" value="EGF_CA"/>
    <property type="match status" value="1"/>
</dbReference>
<evidence type="ECO:0000313" key="20">
    <source>
        <dbReference type="Proteomes" id="UP000324091"/>
    </source>
</evidence>
<evidence type="ECO:0000256" key="15">
    <source>
        <dbReference type="PROSITE-ProRule" id="PRU00076"/>
    </source>
</evidence>
<dbReference type="SUPFAM" id="SSF57196">
    <property type="entry name" value="EGF/Laminin"/>
    <property type="match status" value="1"/>
</dbReference>
<keyword evidence="5" id="KW-0479">Metal-binding</keyword>
<feature type="domain" description="Cadherin" evidence="18">
    <location>
        <begin position="1388"/>
        <end position="1491"/>
    </location>
</feature>
<evidence type="ECO:0000256" key="6">
    <source>
        <dbReference type="ARBA" id="ARBA00022729"/>
    </source>
</evidence>
<dbReference type="InterPro" id="IPR039808">
    <property type="entry name" value="Cadherin"/>
</dbReference>
<keyword evidence="8 14" id="KW-0106">Calcium</keyword>
<evidence type="ECO:0000259" key="18">
    <source>
        <dbReference type="PROSITE" id="PS50268"/>
    </source>
</evidence>
<evidence type="ECO:0000256" key="7">
    <source>
        <dbReference type="ARBA" id="ARBA00022737"/>
    </source>
</evidence>
<keyword evidence="3 15" id="KW-0245">EGF-like domain</keyword>
<comment type="subcellular location">
    <subcellularLocation>
        <location evidence="1">Cell membrane</location>
        <topology evidence="1">Single-pass type I membrane protein</topology>
    </subcellularLocation>
</comment>
<dbReference type="FunFam" id="2.60.40.60:FF:000106">
    <property type="entry name" value="FAT atypical cadherin 4"/>
    <property type="match status" value="1"/>
</dbReference>
<dbReference type="InterPro" id="IPR002126">
    <property type="entry name" value="Cadherin-like_dom"/>
</dbReference>
<feature type="domain" description="Cadherin" evidence="18">
    <location>
        <begin position="43"/>
        <end position="142"/>
    </location>
</feature>
<comment type="caution">
    <text evidence="19">The sequence shown here is derived from an EMBL/GenBank/DDBJ whole genome shotgun (WGS) entry which is preliminary data.</text>
</comment>
<dbReference type="Pfam" id="PF02210">
    <property type="entry name" value="Laminin_G_2"/>
    <property type="match status" value="2"/>
</dbReference>
<dbReference type="PROSITE" id="PS01186">
    <property type="entry name" value="EGF_2"/>
    <property type="match status" value="2"/>
</dbReference>
<evidence type="ECO:0000256" key="5">
    <source>
        <dbReference type="ARBA" id="ARBA00022723"/>
    </source>
</evidence>
<reference evidence="19 20" key="1">
    <citation type="submission" date="2019-04" db="EMBL/GenBank/DDBJ databases">
        <title>Chromosome genome assembly for Takifugu flavidus.</title>
        <authorList>
            <person name="Xiao S."/>
        </authorList>
    </citation>
    <scope>NUCLEOTIDE SEQUENCE [LARGE SCALE GENOMIC DNA]</scope>
    <source>
        <strain evidence="19">HTHZ2018</strain>
        <tissue evidence="19">Muscle</tissue>
    </source>
</reference>
<evidence type="ECO:0000256" key="1">
    <source>
        <dbReference type="ARBA" id="ARBA00004251"/>
    </source>
</evidence>
<feature type="domain" description="Cadherin" evidence="18">
    <location>
        <begin position="1597"/>
        <end position="1698"/>
    </location>
</feature>
<evidence type="ECO:0000256" key="11">
    <source>
        <dbReference type="ARBA" id="ARBA00023136"/>
    </source>
</evidence>
<dbReference type="SMART" id="SM00112">
    <property type="entry name" value="CA"/>
    <property type="match status" value="17"/>
</dbReference>
<evidence type="ECO:0000256" key="3">
    <source>
        <dbReference type="ARBA" id="ARBA00022536"/>
    </source>
</evidence>
<dbReference type="InterPro" id="IPR013320">
    <property type="entry name" value="ConA-like_dom_sf"/>
</dbReference>
<dbReference type="InterPro" id="IPR000152">
    <property type="entry name" value="EGF-type_Asp/Asn_hydroxyl_site"/>
</dbReference>
<evidence type="ECO:0000256" key="13">
    <source>
        <dbReference type="ARBA" id="ARBA00023180"/>
    </source>
</evidence>
<dbReference type="PROSITE" id="PS00232">
    <property type="entry name" value="CADHERIN_1"/>
    <property type="match status" value="8"/>
</dbReference>
<dbReference type="PROSITE" id="PS00022">
    <property type="entry name" value="EGF_1"/>
    <property type="match status" value="2"/>
</dbReference>
<dbReference type="FunFam" id="2.10.25.10:FF:000031">
    <property type="entry name" value="neurogenic locus notch homolog protein 3"/>
    <property type="match status" value="1"/>
</dbReference>
<evidence type="ECO:0000256" key="4">
    <source>
        <dbReference type="ARBA" id="ARBA00022692"/>
    </source>
</evidence>
<dbReference type="FunFam" id="2.60.40.60:FF:000020">
    <property type="entry name" value="Dachsous cadherin-related 1b"/>
    <property type="match status" value="4"/>
</dbReference>
<feature type="domain" description="Cadherin" evidence="18">
    <location>
        <begin position="1697"/>
        <end position="1801"/>
    </location>
</feature>
<dbReference type="GO" id="GO:0005509">
    <property type="term" value="F:calcium ion binding"/>
    <property type="evidence" value="ECO:0007669"/>
    <property type="project" value="UniProtKB-UniRule"/>
</dbReference>
<evidence type="ECO:0000259" key="16">
    <source>
        <dbReference type="PROSITE" id="PS50025"/>
    </source>
</evidence>
<dbReference type="InterPro" id="IPR018097">
    <property type="entry name" value="EGF_Ca-bd_CS"/>
</dbReference>
<dbReference type="PROSITE" id="PS00010">
    <property type="entry name" value="ASX_HYDROXYL"/>
    <property type="match status" value="1"/>
</dbReference>
<dbReference type="SMART" id="SM00282">
    <property type="entry name" value="LamG"/>
    <property type="match status" value="1"/>
</dbReference>
<comment type="caution">
    <text evidence="15">Lacks conserved residue(s) required for the propagation of feature annotation.</text>
</comment>
<dbReference type="GO" id="GO:0045296">
    <property type="term" value="F:cadherin binding"/>
    <property type="evidence" value="ECO:0007669"/>
    <property type="project" value="TreeGrafter"/>
</dbReference>
<keyword evidence="11" id="KW-0472">Membrane</keyword>
<keyword evidence="2" id="KW-1003">Cell membrane</keyword>
<feature type="domain" description="Cadherin" evidence="18">
    <location>
        <begin position="664"/>
        <end position="764"/>
    </location>
</feature>
<name>A0A5C6PDV2_9TELE</name>
<evidence type="ECO:0000313" key="19">
    <source>
        <dbReference type="EMBL" id="TWW76961.1"/>
    </source>
</evidence>
<keyword evidence="7" id="KW-0677">Repeat</keyword>
<dbReference type="EMBL" id="RHFK02000004">
    <property type="protein sequence ID" value="TWW76961.1"/>
    <property type="molecule type" value="Genomic_DNA"/>
</dbReference>
<dbReference type="Gene3D" id="2.60.40.60">
    <property type="entry name" value="Cadherins"/>
    <property type="match status" value="17"/>
</dbReference>
<dbReference type="FunFam" id="2.60.40.60:FF:000024">
    <property type="entry name" value="FAT atypical cadherin 3"/>
    <property type="match status" value="1"/>
</dbReference>
<feature type="domain" description="Cadherin" evidence="18">
    <location>
        <begin position="970"/>
        <end position="1071"/>
    </location>
</feature>
<evidence type="ECO:0000256" key="8">
    <source>
        <dbReference type="ARBA" id="ARBA00022837"/>
    </source>
</evidence>
<evidence type="ECO:0000256" key="9">
    <source>
        <dbReference type="ARBA" id="ARBA00022889"/>
    </source>
</evidence>
<feature type="domain" description="Cadherin" evidence="18">
    <location>
        <begin position="455"/>
        <end position="559"/>
    </location>
</feature>
<dbReference type="SMART" id="SM00181">
    <property type="entry name" value="EGF"/>
    <property type="match status" value="3"/>
</dbReference>
<feature type="domain" description="Cadherin" evidence="18">
    <location>
        <begin position="353"/>
        <end position="454"/>
    </location>
</feature>
<keyword evidence="6" id="KW-0732">Signal</keyword>
<dbReference type="FunFam" id="2.60.40.60:FF:000123">
    <property type="entry name" value="Protocadherin beta 4"/>
    <property type="match status" value="1"/>
</dbReference>
<dbReference type="InterPro" id="IPR001881">
    <property type="entry name" value="EGF-like_Ca-bd_dom"/>
</dbReference>
<evidence type="ECO:0000259" key="17">
    <source>
        <dbReference type="PROSITE" id="PS50026"/>
    </source>
</evidence>
<dbReference type="InterPro" id="IPR020894">
    <property type="entry name" value="Cadherin_CS"/>
</dbReference>
<dbReference type="Gene3D" id="2.60.120.200">
    <property type="match status" value="2"/>
</dbReference>
<feature type="domain" description="EGF-like" evidence="17">
    <location>
        <begin position="2083"/>
        <end position="2121"/>
    </location>
</feature>
<dbReference type="FunFam" id="2.60.40.60:FF:000010">
    <property type="entry name" value="Cadherin EGF LAG seven-pass G-type receptor 3"/>
    <property type="match status" value="1"/>
</dbReference>
<dbReference type="PANTHER" id="PTHR24027:SF438">
    <property type="entry name" value="CADHERIN 23"/>
    <property type="match status" value="1"/>
</dbReference>
<feature type="domain" description="Cadherin" evidence="18">
    <location>
        <begin position="1192"/>
        <end position="1282"/>
    </location>
</feature>
<proteinExistence type="predicted"/>
<dbReference type="GO" id="GO:0007156">
    <property type="term" value="P:homophilic cell adhesion via plasma membrane adhesion molecules"/>
    <property type="evidence" value="ECO:0007669"/>
    <property type="project" value="InterPro"/>
</dbReference>
<dbReference type="InterPro" id="IPR000742">
    <property type="entry name" value="EGF"/>
</dbReference>
<keyword evidence="4" id="KW-0812">Transmembrane</keyword>
<dbReference type="Proteomes" id="UP000324091">
    <property type="component" value="Chromosome 12"/>
</dbReference>
<feature type="domain" description="EGF-like" evidence="17">
    <location>
        <begin position="1987"/>
        <end position="2044"/>
    </location>
</feature>
<dbReference type="InterPro" id="IPR001791">
    <property type="entry name" value="Laminin_G"/>
</dbReference>
<keyword evidence="13" id="KW-0325">Glycoprotein</keyword>
<evidence type="ECO:0000256" key="14">
    <source>
        <dbReference type="PROSITE-ProRule" id="PRU00043"/>
    </source>
</evidence>
<feature type="domain" description="Cadherin" evidence="18">
    <location>
        <begin position="249"/>
        <end position="352"/>
    </location>
</feature>
<protein>
    <submittedName>
        <fullName evidence="19">Protocadherin Fat 4 FAT tumor suppressor-like protein 4</fullName>
    </submittedName>
</protein>
<dbReference type="SUPFAM" id="SSF49313">
    <property type="entry name" value="Cadherin-like"/>
    <property type="match status" value="17"/>
</dbReference>
<keyword evidence="10" id="KW-1133">Transmembrane helix</keyword>
<dbReference type="SMART" id="SM00179">
    <property type="entry name" value="EGF_CA"/>
    <property type="match status" value="2"/>
</dbReference>
<dbReference type="InterPro" id="IPR015919">
    <property type="entry name" value="Cadherin-like_sf"/>
</dbReference>
<dbReference type="Pfam" id="PF00028">
    <property type="entry name" value="Cadherin"/>
    <property type="match status" value="16"/>
</dbReference>
<feature type="domain" description="EGF-like" evidence="17">
    <location>
        <begin position="2046"/>
        <end position="2082"/>
    </location>
</feature>
<organism evidence="19 20">
    <name type="scientific">Takifugu flavidus</name>
    <name type="common">sansaifugu</name>
    <dbReference type="NCBI Taxonomy" id="433684"/>
    <lineage>
        <taxon>Eukaryota</taxon>
        <taxon>Metazoa</taxon>
        <taxon>Chordata</taxon>
        <taxon>Craniata</taxon>
        <taxon>Vertebrata</taxon>
        <taxon>Euteleostomi</taxon>
        <taxon>Actinopterygii</taxon>
        <taxon>Neopterygii</taxon>
        <taxon>Teleostei</taxon>
        <taxon>Neoteleostei</taxon>
        <taxon>Acanthomorphata</taxon>
        <taxon>Eupercaria</taxon>
        <taxon>Tetraodontiformes</taxon>
        <taxon>Tetradontoidea</taxon>
        <taxon>Tetraodontidae</taxon>
        <taxon>Takifugu</taxon>
    </lineage>
</organism>
<dbReference type="PANTHER" id="PTHR24027">
    <property type="entry name" value="CADHERIN-23"/>
    <property type="match status" value="1"/>
</dbReference>
<evidence type="ECO:0000256" key="12">
    <source>
        <dbReference type="ARBA" id="ARBA00023157"/>
    </source>
</evidence>
<dbReference type="CDD" id="cd11304">
    <property type="entry name" value="Cadherin_repeat"/>
    <property type="match status" value="17"/>
</dbReference>
<dbReference type="CDD" id="cd00054">
    <property type="entry name" value="EGF_CA"/>
    <property type="match status" value="2"/>
</dbReference>
<dbReference type="GO" id="GO:0009653">
    <property type="term" value="P:anatomical structure morphogenesis"/>
    <property type="evidence" value="ECO:0007669"/>
    <property type="project" value="UniProtKB-ARBA"/>
</dbReference>
<dbReference type="CDD" id="cd00110">
    <property type="entry name" value="LamG"/>
    <property type="match status" value="1"/>
</dbReference>
<dbReference type="PROSITE" id="PS50268">
    <property type="entry name" value="CADHERIN_2"/>
    <property type="match status" value="17"/>
</dbReference>
<dbReference type="FunFam" id="2.60.40.60:FF:000015">
    <property type="entry name" value="FAT atypical cadherin 1"/>
    <property type="match status" value="2"/>
</dbReference>
<dbReference type="GO" id="GO:0016477">
    <property type="term" value="P:cell migration"/>
    <property type="evidence" value="ECO:0007669"/>
    <property type="project" value="TreeGrafter"/>
</dbReference>
<accession>A0A5C6PDV2</accession>
<dbReference type="CDD" id="cd00053">
    <property type="entry name" value="EGF"/>
    <property type="match status" value="1"/>
</dbReference>
<feature type="domain" description="Cadherin" evidence="18">
    <location>
        <begin position="1492"/>
        <end position="1596"/>
    </location>
</feature>
<feature type="domain" description="Cadherin" evidence="18">
    <location>
        <begin position="1283"/>
        <end position="1387"/>
    </location>
</feature>
<dbReference type="PROSITE" id="PS50025">
    <property type="entry name" value="LAM_G_DOMAIN"/>
    <property type="match status" value="1"/>
</dbReference>
<feature type="domain" description="Laminin G" evidence="16">
    <location>
        <begin position="2122"/>
        <end position="2337"/>
    </location>
</feature>
<feature type="domain" description="Cadherin" evidence="18">
    <location>
        <begin position="560"/>
        <end position="663"/>
    </location>
</feature>
<dbReference type="PRINTS" id="PR00205">
    <property type="entry name" value="CADHERIN"/>
</dbReference>
<evidence type="ECO:0000256" key="10">
    <source>
        <dbReference type="ARBA" id="ARBA00022989"/>
    </source>
</evidence>
<keyword evidence="20" id="KW-1185">Reference proteome</keyword>
<keyword evidence="9" id="KW-0130">Cell adhesion</keyword>
<keyword evidence="12 15" id="KW-1015">Disulfide bond</keyword>
<dbReference type="GO" id="GO:0031175">
    <property type="term" value="P:neuron projection development"/>
    <property type="evidence" value="ECO:0007669"/>
    <property type="project" value="TreeGrafter"/>
</dbReference>
<dbReference type="SUPFAM" id="SSF49899">
    <property type="entry name" value="Concanavalin A-like lectins/glucanases"/>
    <property type="match status" value="2"/>
</dbReference>
<feature type="domain" description="Cadherin" evidence="18">
    <location>
        <begin position="867"/>
        <end position="970"/>
    </location>
</feature>
<dbReference type="FunFam" id="2.60.40.60:FF:000037">
    <property type="entry name" value="FAT atypical cadherin 1"/>
    <property type="match status" value="1"/>
</dbReference>
<feature type="non-terminal residue" evidence="19">
    <location>
        <position position="1"/>
    </location>
</feature>
<feature type="disulfide bond" evidence="15">
    <location>
        <begin position="2034"/>
        <end position="2043"/>
    </location>
</feature>